<evidence type="ECO:0000313" key="1">
    <source>
        <dbReference type="EMBL" id="KAK1145872.1"/>
    </source>
</evidence>
<reference evidence="1 2" key="1">
    <citation type="journal article" date="2023" name="ACS Omega">
        <title>Identification of the Neoaspergillic Acid Biosynthesis Gene Cluster by Establishing an In Vitro CRISPR-Ribonucleoprotein Genetic System in Aspergillus melleus.</title>
        <authorList>
            <person name="Yuan B."/>
            <person name="Grau M.F."/>
            <person name="Murata R.M."/>
            <person name="Torok T."/>
            <person name="Venkateswaran K."/>
            <person name="Stajich J.E."/>
            <person name="Wang C.C.C."/>
        </authorList>
    </citation>
    <scope>NUCLEOTIDE SEQUENCE [LARGE SCALE GENOMIC DNA]</scope>
    <source>
        <strain evidence="1 2">IMV 1140</strain>
    </source>
</reference>
<evidence type="ECO:0000313" key="2">
    <source>
        <dbReference type="Proteomes" id="UP001177260"/>
    </source>
</evidence>
<dbReference type="Proteomes" id="UP001177260">
    <property type="component" value="Unassembled WGS sequence"/>
</dbReference>
<gene>
    <name evidence="1" type="ORF">N8T08_003818</name>
</gene>
<keyword evidence="2" id="KW-1185">Reference proteome</keyword>
<organism evidence="1 2">
    <name type="scientific">Aspergillus melleus</name>
    <dbReference type="NCBI Taxonomy" id="138277"/>
    <lineage>
        <taxon>Eukaryota</taxon>
        <taxon>Fungi</taxon>
        <taxon>Dikarya</taxon>
        <taxon>Ascomycota</taxon>
        <taxon>Pezizomycotina</taxon>
        <taxon>Eurotiomycetes</taxon>
        <taxon>Eurotiomycetidae</taxon>
        <taxon>Eurotiales</taxon>
        <taxon>Aspergillaceae</taxon>
        <taxon>Aspergillus</taxon>
        <taxon>Aspergillus subgen. Circumdati</taxon>
    </lineage>
</organism>
<sequence length="340" mass="38144">MGDIASYMITSKDPLQYHELVPSTGEVVGSTSIDRVFCRFLSMRWGGWLNQESSHLVALGSLLMNWFEHLKHGYSEMPANYVYRHRLLGSDLPASVSHIELPRNELGEMIETIVRRICALLGRHLREAGKVVLVEGFSQSQYLRQQMATIFEREHHIAVFPLRDPQAAVATGAGLWGHGVSRPFARKTRSNYGVDEQTLDSSGVNRRVLWFIRKGRSYEDNETINRNVHLFQRESSVLVKVICIYESKETRPVSLIDAPGTYMIAQIPCDLSVLNLDSFPQVTVNGHKSTVVTCEIRATLGTQDGRIRFQALCQGEPIGDSQDSVEPASPTSDHMSISDD</sequence>
<protein>
    <submittedName>
        <fullName evidence="1">Uncharacterized protein</fullName>
    </submittedName>
</protein>
<accession>A0ACC3B662</accession>
<comment type="caution">
    <text evidence="1">The sequence shown here is derived from an EMBL/GenBank/DDBJ whole genome shotgun (WGS) entry which is preliminary data.</text>
</comment>
<name>A0ACC3B662_9EURO</name>
<proteinExistence type="predicted"/>
<dbReference type="EMBL" id="JAOPJF010000021">
    <property type="protein sequence ID" value="KAK1145872.1"/>
    <property type="molecule type" value="Genomic_DNA"/>
</dbReference>